<evidence type="ECO:0000259" key="1">
    <source>
        <dbReference type="PROSITE" id="PS51352"/>
    </source>
</evidence>
<keyword evidence="2" id="KW-1185">Reference proteome</keyword>
<dbReference type="PANTHER" id="PTHR45815:SF3">
    <property type="entry name" value="PROTEIN DISULFIDE-ISOMERASE A6"/>
    <property type="match status" value="1"/>
</dbReference>
<evidence type="ECO:0000313" key="2">
    <source>
        <dbReference type="Proteomes" id="UP000694888"/>
    </source>
</evidence>
<name>A0ABM1ABR0_APLCA</name>
<organism evidence="2 3">
    <name type="scientific">Aplysia californica</name>
    <name type="common">California sea hare</name>
    <dbReference type="NCBI Taxonomy" id="6500"/>
    <lineage>
        <taxon>Eukaryota</taxon>
        <taxon>Metazoa</taxon>
        <taxon>Spiralia</taxon>
        <taxon>Lophotrochozoa</taxon>
        <taxon>Mollusca</taxon>
        <taxon>Gastropoda</taxon>
        <taxon>Heterobranchia</taxon>
        <taxon>Euthyneura</taxon>
        <taxon>Tectipleura</taxon>
        <taxon>Aplysiida</taxon>
        <taxon>Aplysioidea</taxon>
        <taxon>Aplysiidae</taxon>
        <taxon>Aplysia</taxon>
    </lineage>
</organism>
<dbReference type="GeneID" id="101860854"/>
<protein>
    <submittedName>
        <fullName evidence="3">Uncharacterized protein LOC101860854</fullName>
    </submittedName>
</protein>
<dbReference type="PANTHER" id="PTHR45815">
    <property type="entry name" value="PROTEIN DISULFIDE-ISOMERASE A6"/>
    <property type="match status" value="1"/>
</dbReference>
<evidence type="ECO:0000313" key="3">
    <source>
        <dbReference type="RefSeq" id="XP_012944667.1"/>
    </source>
</evidence>
<proteinExistence type="predicted"/>
<dbReference type="PROSITE" id="PS51352">
    <property type="entry name" value="THIOREDOXIN_2"/>
    <property type="match status" value="1"/>
</dbReference>
<gene>
    <name evidence="3" type="primary">LOC101860854</name>
</gene>
<sequence>MYFRKRSLHWKNMLPRTLSSAYCLLIYCIIFRFGNCSAKLSYVTTSALWKSVSENDNEITCALLINDETQLDVQLARSSIGLGTRREFREVLVGVADTSEENYGKHFQMPKDEELPLLRCFTNAKSFTDYGGSSAKSDVRMWIRDMRERYRQMWRDDLDSVLSSVSDNSVTLVALLSLDHSQHVGEVVTQVADTVSRQDTVSAIYIHPKSSHKISIYQYFNVTMTKSAVVSVVKQKNQVEPAVKVFKESDMDKRKIESFVLSRLVAGKHLSQNNFASETLTVKKTERFRPHIVLFYSWWAAGTKDFLTLFRRAVDEFRSLSMMVKFALVNVSEEKTIISRYINIKDFKSLPFVVAFQKEKGKDSVKQTLLDTDRPSAFYLYKALKSANILMEDPWGNKVEFSPYRSLDYTQFCDLREGPWGSICTSWASNQTDSHRPPKKVSRSFKLKSRKKSVLDLMEKINGIPVMSRDLWDAVMEKSDVAMSSRLGQPAVRITLVVFIRDYCGSCQQKMNVFKELHTELKKTDSSRLYLVNCSRDAILCSDLKVQGYPSVMTFRNYGSLVSPRCDLPLEEKTYAQQDYHGPISTWELLSWHERLSANSIKQVAFTVPELCSDTVNSFTFHICVLDKYGKFIHEADARLVATVIPKLSQYLPVAPKRDRNFFFGESCLRLVCERLFGLASCLMLYSGDVPKSEYSDAPMKEMVVTQISFERRDGVSLKLMTLGKSLSNLLEQETSTNLHLFHHSHHCTVRDGQRCEDDHNACGQILVQFTRDHLRLPVTHLTSEIFHTKNSPLFEDRKPVLIVLATAVNMTASSSFMQMLQEVAMSMYKDLTVTIMDVSQYPSWAGRFVPHKYYNLFADTDSAGPLHVYPRMCLVDWHDHSHAAFYPPLSLLMPRYSDATNASVLEVEDSLMFKDVDGFSTVGADTETQLWKTEFVLQYIAEYLKQPDKFTVKTEHF</sequence>
<dbReference type="RefSeq" id="XP_012944667.1">
    <property type="nucleotide sequence ID" value="XM_013089213.1"/>
</dbReference>
<accession>A0ABM1ABR0</accession>
<reference evidence="3" key="1">
    <citation type="submission" date="2025-08" db="UniProtKB">
        <authorList>
            <consortium name="RefSeq"/>
        </authorList>
    </citation>
    <scope>IDENTIFICATION</scope>
</reference>
<dbReference type="InterPro" id="IPR036249">
    <property type="entry name" value="Thioredoxin-like_sf"/>
</dbReference>
<dbReference type="InterPro" id="IPR013766">
    <property type="entry name" value="Thioredoxin_domain"/>
</dbReference>
<dbReference type="SUPFAM" id="SSF52833">
    <property type="entry name" value="Thioredoxin-like"/>
    <property type="match status" value="2"/>
</dbReference>
<dbReference type="Gene3D" id="3.40.30.10">
    <property type="entry name" value="Glutaredoxin"/>
    <property type="match status" value="1"/>
</dbReference>
<dbReference type="CDD" id="cd02961">
    <property type="entry name" value="PDI_a_family"/>
    <property type="match status" value="1"/>
</dbReference>
<dbReference type="Pfam" id="PF00085">
    <property type="entry name" value="Thioredoxin"/>
    <property type="match status" value="1"/>
</dbReference>
<feature type="domain" description="Thioredoxin" evidence="1">
    <location>
        <begin position="460"/>
        <end position="598"/>
    </location>
</feature>
<dbReference type="Proteomes" id="UP000694888">
    <property type="component" value="Unplaced"/>
</dbReference>